<reference evidence="2" key="2">
    <citation type="submission" date="2014-05" db="EMBL/GenBank/DDBJ databases">
        <title>The genome and life-stage specific transcriptomes of Globodera pallida elucidate key aspects of plant parasitism by a cyst nematode.</title>
        <authorList>
            <person name="Cotton J.A."/>
            <person name="Lilley C.J."/>
            <person name="Jones L.M."/>
            <person name="Kikuchi T."/>
            <person name="Reid A.J."/>
            <person name="Thorpe P."/>
            <person name="Tsai I.J."/>
            <person name="Beasley H."/>
            <person name="Blok V."/>
            <person name="Cock P.J.A."/>
            <person name="Van den Akker S.E."/>
            <person name="Holroyd N."/>
            <person name="Hunt M."/>
            <person name="Mantelin S."/>
            <person name="Naghra H."/>
            <person name="Pain A."/>
            <person name="Palomares-Rius J.E."/>
            <person name="Zarowiecki M."/>
            <person name="Berriman M."/>
            <person name="Jones J.T."/>
            <person name="Urwin P.E."/>
        </authorList>
    </citation>
    <scope>NUCLEOTIDE SEQUENCE [LARGE SCALE GENOMIC DNA]</scope>
    <source>
        <strain evidence="2">Lindley</strain>
    </source>
</reference>
<protein>
    <submittedName>
        <fullName evidence="3">AAA domain-containing protein</fullName>
    </submittedName>
</protein>
<sequence length="1282" mass="140777">MWRQTSLTLRRLSRAKAKAALESRTKGAKLCKSQLVENWATQALSQDVIDALKPKRSKIAATKNKLNDQRANKSSDLFKNPLADDIDRRAPELFEALLGKTGIKTSLESRTKGANLCKSQLVYNWASQALSHDVIDALKPKLSTIAATKNKLNPLADDIDRRAPELFEALLGKTGNTAVNVPNNRIFGMATTTPIPYPKLADQLSDIGRLMSMESATGTSPVLQKLFTFCTTLMTQLLLQQSTITQQQQTILQQLQLQQRVYGGQKADKTAVNVPNNNVGMAQPSDSVQHKTVEKTSLESETYYWGTQALSQDVIDALKPKLSKIGIITTPIPHPELVDQLSDKAKPSSDSVQHKPVAKTVENISQSLKDSTITPSPVVAIVLKRLEKVLVAPDKLMLLFRRHSMDEFSRVVTGLFVQYQRSDCSNPRSTIAPVERVSLAPEAGATLAANRAWQHVRLHVPCGDVLTIGQCQTHSALSRFPFLLDDDDGKSLPLNPPAEDIERKARELREALLAKADNTAVNVPNIKIIGMAQPSDSFQHKPVAKTSTITQQQQTILHQLQPQQRVYGGQKADKTALNVPNNNVGMAQPTDSVQHKTVEPYYWAMQALSQGVIDVLKPKLSKIVSISSHLSSSDNNPIQRTTTKPIPHPELADQLSDKAKPSSNSVQMAKTGAKLCKSRLVSYWAPQALSQGVIDALKPKLSKINPPTGNIERKARELREALLAKADKTVVNVPNNRIVGMAQPSDSVQHKPVMKTSTITQQQQTILQQLQPQQRVHGGQKADKTALNVPNNNVGMAQPSDSVQHKLVAKTDPTITPGPVVAIVLKRLDKVLVAPDKLMLLFRRHSMDEFSRVVTGLFVQYQASLIAWSTIAPVERVSLAPEACATPAANSAWQHVRLHVPCGAILTIGQCQTHSALNRFPFLLDDDDGKSLPLNPPAEGIERKARELREALLAKADNTAVSVPNIKIVGMAQPSDSFQHKPVAKTSTITQQQQIVLQQLQLQQRVYGGQKADKTALNVPNNNVGMAQPTDSVQHKPVAKTVENISESLKNLPAADVEQKARELREDLSAKAENTAVNVPNRTIGMLKALTRAVIDAFKPKLSKIEAKNKLDSPADDIERKSRELREGSDQNKDARITPGPDVVIVLKRLDKVLVAPDKLMLLFRRHSMDEFSRVVTGLFVQYQRSDCSKPRSTIAPVERVSLAPDACATPAANSAWQHVRLHVPCGDILTIGQCQTHSALSRFPFLLDFDGKSVPLNPPAEAIERKAREFRKALLAKADNN</sequence>
<name>A0A183BZE5_GLOPA</name>
<keyword evidence="2" id="KW-1185">Reference proteome</keyword>
<feature type="region of interest" description="Disordered" evidence="1">
    <location>
        <begin position="629"/>
        <end position="666"/>
    </location>
</feature>
<feature type="compositionally biased region" description="Polar residues" evidence="1">
    <location>
        <begin position="634"/>
        <end position="644"/>
    </location>
</feature>
<reference evidence="2" key="1">
    <citation type="submission" date="2013-12" db="EMBL/GenBank/DDBJ databases">
        <authorList>
            <person name="Aslett M."/>
        </authorList>
    </citation>
    <scope>NUCLEOTIDE SEQUENCE [LARGE SCALE GENOMIC DNA]</scope>
    <source>
        <strain evidence="2">Lindley</strain>
    </source>
</reference>
<feature type="region of interest" description="Disordered" evidence="1">
    <location>
        <begin position="1111"/>
        <end position="1136"/>
    </location>
</feature>
<evidence type="ECO:0000313" key="2">
    <source>
        <dbReference type="Proteomes" id="UP000050741"/>
    </source>
</evidence>
<accession>A0A183BZE5</accession>
<proteinExistence type="predicted"/>
<evidence type="ECO:0000256" key="1">
    <source>
        <dbReference type="SAM" id="MobiDB-lite"/>
    </source>
</evidence>
<evidence type="ECO:0000313" key="3">
    <source>
        <dbReference type="WBParaSite" id="GPLIN_000598600"/>
    </source>
</evidence>
<dbReference type="WBParaSite" id="GPLIN_000598600">
    <property type="protein sequence ID" value="GPLIN_000598600"/>
    <property type="gene ID" value="GPLIN_000598600"/>
</dbReference>
<organism evidence="2 3">
    <name type="scientific">Globodera pallida</name>
    <name type="common">Potato cyst nematode worm</name>
    <name type="synonym">Heterodera pallida</name>
    <dbReference type="NCBI Taxonomy" id="36090"/>
    <lineage>
        <taxon>Eukaryota</taxon>
        <taxon>Metazoa</taxon>
        <taxon>Ecdysozoa</taxon>
        <taxon>Nematoda</taxon>
        <taxon>Chromadorea</taxon>
        <taxon>Rhabditida</taxon>
        <taxon>Tylenchina</taxon>
        <taxon>Tylenchomorpha</taxon>
        <taxon>Tylenchoidea</taxon>
        <taxon>Heteroderidae</taxon>
        <taxon>Heteroderinae</taxon>
        <taxon>Globodera</taxon>
    </lineage>
</organism>
<reference evidence="3" key="3">
    <citation type="submission" date="2016-06" db="UniProtKB">
        <authorList>
            <consortium name="WormBaseParasite"/>
        </authorList>
    </citation>
    <scope>IDENTIFICATION</scope>
</reference>
<dbReference type="Proteomes" id="UP000050741">
    <property type="component" value="Unassembled WGS sequence"/>
</dbReference>